<proteinExistence type="predicted"/>
<dbReference type="EMBL" id="BQNB010013568">
    <property type="protein sequence ID" value="GJT17566.1"/>
    <property type="molecule type" value="Genomic_DNA"/>
</dbReference>
<dbReference type="Pfam" id="PF00078">
    <property type="entry name" value="RVT_1"/>
    <property type="match status" value="1"/>
</dbReference>
<evidence type="ECO:0000313" key="3">
    <source>
        <dbReference type="Proteomes" id="UP001151760"/>
    </source>
</evidence>
<keyword evidence="3" id="KW-1185">Reference proteome</keyword>
<dbReference type="SUPFAM" id="SSF56672">
    <property type="entry name" value="DNA/RNA polymerases"/>
    <property type="match status" value="1"/>
</dbReference>
<keyword evidence="2" id="KW-0548">Nucleotidyltransferase</keyword>
<name>A0ABQ5BUN1_9ASTR</name>
<reference evidence="2" key="1">
    <citation type="journal article" date="2022" name="Int. J. Mol. Sci.">
        <title>Draft Genome of Tanacetum Coccineum: Genomic Comparison of Closely Related Tanacetum-Family Plants.</title>
        <authorList>
            <person name="Yamashiro T."/>
            <person name="Shiraishi A."/>
            <person name="Nakayama K."/>
            <person name="Satake H."/>
        </authorList>
    </citation>
    <scope>NUCLEOTIDE SEQUENCE</scope>
</reference>
<protein>
    <submittedName>
        <fullName evidence="2">Reverse transcriptase domain-containing protein</fullName>
    </submittedName>
</protein>
<dbReference type="InterPro" id="IPR043502">
    <property type="entry name" value="DNA/RNA_pol_sf"/>
</dbReference>
<feature type="domain" description="Reverse transcriptase" evidence="1">
    <location>
        <begin position="2"/>
        <end position="93"/>
    </location>
</feature>
<dbReference type="Gene3D" id="3.30.70.270">
    <property type="match status" value="1"/>
</dbReference>
<dbReference type="InterPro" id="IPR043128">
    <property type="entry name" value="Rev_trsase/Diguanyl_cyclase"/>
</dbReference>
<dbReference type="Gene3D" id="3.10.10.10">
    <property type="entry name" value="HIV Type 1 Reverse Transcriptase, subunit A, domain 1"/>
    <property type="match status" value="1"/>
</dbReference>
<evidence type="ECO:0000259" key="1">
    <source>
        <dbReference type="Pfam" id="PF00078"/>
    </source>
</evidence>
<dbReference type="InterPro" id="IPR053134">
    <property type="entry name" value="RNA-dir_DNA_polymerase"/>
</dbReference>
<dbReference type="InterPro" id="IPR000477">
    <property type="entry name" value="RT_dom"/>
</dbReference>
<accession>A0ABQ5BUN1</accession>
<comment type="caution">
    <text evidence="2">The sequence shown here is derived from an EMBL/GenBank/DDBJ whole genome shotgun (WGS) entry which is preliminary data.</text>
</comment>
<keyword evidence="2" id="KW-0695">RNA-directed DNA polymerase</keyword>
<gene>
    <name evidence="2" type="ORF">Tco_0876272</name>
</gene>
<dbReference type="CDD" id="cd01647">
    <property type="entry name" value="RT_LTR"/>
    <property type="match status" value="1"/>
</dbReference>
<sequence length="99" mass="11796">MAEEDEDKTSFFTREGVYCYRKMPFSLKNTRATYQRLVDKVFNNQIGRNLKAYVDDMVIKSTLEEDMLEDIKETFQRFRSINMKLNPKKFSFGVKEGPF</sequence>
<dbReference type="Proteomes" id="UP001151760">
    <property type="component" value="Unassembled WGS sequence"/>
</dbReference>
<dbReference type="GO" id="GO:0003964">
    <property type="term" value="F:RNA-directed DNA polymerase activity"/>
    <property type="evidence" value="ECO:0007669"/>
    <property type="project" value="UniProtKB-KW"/>
</dbReference>
<organism evidence="2 3">
    <name type="scientific">Tanacetum coccineum</name>
    <dbReference type="NCBI Taxonomy" id="301880"/>
    <lineage>
        <taxon>Eukaryota</taxon>
        <taxon>Viridiplantae</taxon>
        <taxon>Streptophyta</taxon>
        <taxon>Embryophyta</taxon>
        <taxon>Tracheophyta</taxon>
        <taxon>Spermatophyta</taxon>
        <taxon>Magnoliopsida</taxon>
        <taxon>eudicotyledons</taxon>
        <taxon>Gunneridae</taxon>
        <taxon>Pentapetalae</taxon>
        <taxon>asterids</taxon>
        <taxon>campanulids</taxon>
        <taxon>Asterales</taxon>
        <taxon>Asteraceae</taxon>
        <taxon>Asteroideae</taxon>
        <taxon>Anthemideae</taxon>
        <taxon>Anthemidinae</taxon>
        <taxon>Tanacetum</taxon>
    </lineage>
</organism>
<evidence type="ECO:0000313" key="2">
    <source>
        <dbReference type="EMBL" id="GJT17566.1"/>
    </source>
</evidence>
<keyword evidence="2" id="KW-0808">Transferase</keyword>
<dbReference type="PANTHER" id="PTHR24559:SF444">
    <property type="entry name" value="REVERSE TRANSCRIPTASE DOMAIN-CONTAINING PROTEIN"/>
    <property type="match status" value="1"/>
</dbReference>
<reference evidence="2" key="2">
    <citation type="submission" date="2022-01" db="EMBL/GenBank/DDBJ databases">
        <authorList>
            <person name="Yamashiro T."/>
            <person name="Shiraishi A."/>
            <person name="Satake H."/>
            <person name="Nakayama K."/>
        </authorList>
    </citation>
    <scope>NUCLEOTIDE SEQUENCE</scope>
</reference>
<dbReference type="PANTHER" id="PTHR24559">
    <property type="entry name" value="TRANSPOSON TY3-I GAG-POL POLYPROTEIN"/>
    <property type="match status" value="1"/>
</dbReference>